<protein>
    <recommendedName>
        <fullName evidence="3">AB hydrolase-1 domain-containing protein</fullName>
    </recommendedName>
</protein>
<dbReference type="EMBL" id="JANJYI010000005">
    <property type="protein sequence ID" value="KAK2650199.1"/>
    <property type="molecule type" value="Genomic_DNA"/>
</dbReference>
<dbReference type="InterPro" id="IPR029058">
    <property type="entry name" value="AB_hydrolase_fold"/>
</dbReference>
<organism evidence="4 5">
    <name type="scientific">Dipteronia dyeriana</name>
    <dbReference type="NCBI Taxonomy" id="168575"/>
    <lineage>
        <taxon>Eukaryota</taxon>
        <taxon>Viridiplantae</taxon>
        <taxon>Streptophyta</taxon>
        <taxon>Embryophyta</taxon>
        <taxon>Tracheophyta</taxon>
        <taxon>Spermatophyta</taxon>
        <taxon>Magnoliopsida</taxon>
        <taxon>eudicotyledons</taxon>
        <taxon>Gunneridae</taxon>
        <taxon>Pentapetalae</taxon>
        <taxon>rosids</taxon>
        <taxon>malvids</taxon>
        <taxon>Sapindales</taxon>
        <taxon>Sapindaceae</taxon>
        <taxon>Hippocastanoideae</taxon>
        <taxon>Acereae</taxon>
        <taxon>Dipteronia</taxon>
    </lineage>
</organism>
<evidence type="ECO:0000313" key="4">
    <source>
        <dbReference type="EMBL" id="KAK2650199.1"/>
    </source>
</evidence>
<sequence length="514" mass="57660">MLATHAQPSLLKPVFFRLPCFLSPRTVSLFARTKLQYSSSLRSLNRTFAAMVGANAAADKSSSEHVAGEWYSVPDLRLRDHRFAVPLDYSIDRSASPKISVFAREVVSVGKEEQLLPYLLYLQGGPGFECPRPTESSGWIHKACEDFRVVLMDQRGTGLSTPLTASSMLQIKSAEDLADYLKHFRADNIVNDAEFIRLQLDPDAKPWTVLGQSYGGFCAVTYLSFAPQGLKQVLLTGGTPPLGNGCTADSVYEACFEQVICQNEKYYKRFPQDIEIVREIVNHLAGSEGGRVLLPSGGILTPKGLQTLGLSGLGSRAGFERLHYMFERVWDPVIVPGAPKQISYYFLKAVENWLDFETNPLYAIMHESIYCQGASSRWSAQRTRDEWEDKFDAIRAAKEGRPVFFTGEMIFPWMFDEFHALRLFKDAAHLLAEKQDWPPLYNVVALNNNKVPVAAAVYYEDLYVNFKVAMETASQIAGIRLWITNEYMHSGLRDGGGQIFDHLMGMLNGKKPLF</sequence>
<keyword evidence="5" id="KW-1185">Reference proteome</keyword>
<keyword evidence="2" id="KW-0378">Hydrolase</keyword>
<comment type="caution">
    <text evidence="4">The sequence shown here is derived from an EMBL/GenBank/DDBJ whole genome shotgun (WGS) entry which is preliminary data.</text>
</comment>
<dbReference type="Pfam" id="PF00561">
    <property type="entry name" value="Abhydrolase_1"/>
    <property type="match status" value="1"/>
</dbReference>
<gene>
    <name evidence="4" type="ORF">Ddye_017688</name>
</gene>
<dbReference type="Gene3D" id="3.40.50.1820">
    <property type="entry name" value="alpha/beta hydrolase"/>
    <property type="match status" value="1"/>
</dbReference>
<dbReference type="InterPro" id="IPR000073">
    <property type="entry name" value="AB_hydrolase_1"/>
</dbReference>
<dbReference type="FunFam" id="3.40.50.1820:FF:000657">
    <property type="entry name" value="Proline iminopeptidase"/>
    <property type="match status" value="1"/>
</dbReference>
<evidence type="ECO:0000313" key="5">
    <source>
        <dbReference type="Proteomes" id="UP001280121"/>
    </source>
</evidence>
<comment type="similarity">
    <text evidence="1">Belongs to the peptidase S33 family.</text>
</comment>
<name>A0AAD9U9P7_9ROSI</name>
<dbReference type="InterPro" id="IPR002410">
    <property type="entry name" value="Peptidase_S33"/>
</dbReference>
<dbReference type="PANTHER" id="PTHR43248:SF2">
    <property type="entry name" value="PROLYL AMINOPEPTIDASE"/>
    <property type="match status" value="1"/>
</dbReference>
<dbReference type="PRINTS" id="PR00793">
    <property type="entry name" value="PROAMNOPTASE"/>
</dbReference>
<evidence type="ECO:0000256" key="2">
    <source>
        <dbReference type="ARBA" id="ARBA00022801"/>
    </source>
</evidence>
<dbReference type="SUPFAM" id="SSF53474">
    <property type="entry name" value="alpha/beta-Hydrolases"/>
    <property type="match status" value="1"/>
</dbReference>
<feature type="domain" description="AB hydrolase-1" evidence="3">
    <location>
        <begin position="119"/>
        <end position="270"/>
    </location>
</feature>
<accession>A0AAD9U9P7</accession>
<evidence type="ECO:0000256" key="1">
    <source>
        <dbReference type="ARBA" id="ARBA00010088"/>
    </source>
</evidence>
<reference evidence="4" key="1">
    <citation type="journal article" date="2023" name="Plant J.">
        <title>Genome sequences and population genomics provide insights into the demographic history, inbreeding, and mutation load of two 'living fossil' tree species of Dipteronia.</title>
        <authorList>
            <person name="Feng Y."/>
            <person name="Comes H.P."/>
            <person name="Chen J."/>
            <person name="Zhu S."/>
            <person name="Lu R."/>
            <person name="Zhang X."/>
            <person name="Li P."/>
            <person name="Qiu J."/>
            <person name="Olsen K.M."/>
            <person name="Qiu Y."/>
        </authorList>
    </citation>
    <scope>NUCLEOTIDE SEQUENCE</scope>
    <source>
        <strain evidence="4">KIB01</strain>
    </source>
</reference>
<evidence type="ECO:0000259" key="3">
    <source>
        <dbReference type="Pfam" id="PF00561"/>
    </source>
</evidence>
<dbReference type="GO" id="GO:0006508">
    <property type="term" value="P:proteolysis"/>
    <property type="evidence" value="ECO:0007669"/>
    <property type="project" value="InterPro"/>
</dbReference>
<dbReference type="Proteomes" id="UP001280121">
    <property type="component" value="Unassembled WGS sequence"/>
</dbReference>
<dbReference type="GO" id="GO:0008233">
    <property type="term" value="F:peptidase activity"/>
    <property type="evidence" value="ECO:0007669"/>
    <property type="project" value="InterPro"/>
</dbReference>
<dbReference type="AlphaFoldDB" id="A0AAD9U9P7"/>
<dbReference type="PANTHER" id="PTHR43248">
    <property type="entry name" value="2-SUCCINYL-6-HYDROXY-2,4-CYCLOHEXADIENE-1-CARBOXYLATE SYNTHASE"/>
    <property type="match status" value="1"/>
</dbReference>
<proteinExistence type="inferred from homology"/>
<dbReference type="InterPro" id="IPR051601">
    <property type="entry name" value="Serine_prot/Carboxylest_S33"/>
</dbReference>